<dbReference type="EMBL" id="JAHVHU010000007">
    <property type="protein sequence ID" value="MBY5958092.1"/>
    <property type="molecule type" value="Genomic_DNA"/>
</dbReference>
<reference evidence="3" key="1">
    <citation type="submission" date="2021-06" db="EMBL/GenBank/DDBJ databases">
        <title>44 bacteria genomes isolated from Dapeng, Shenzhen.</title>
        <authorList>
            <person name="Zheng W."/>
            <person name="Yu S."/>
            <person name="Huang Y."/>
        </authorList>
    </citation>
    <scope>NUCLEOTIDE SEQUENCE</scope>
    <source>
        <strain evidence="3">DP5N28-2</strain>
    </source>
</reference>
<dbReference type="GO" id="GO:0006355">
    <property type="term" value="P:regulation of DNA-templated transcription"/>
    <property type="evidence" value="ECO:0007669"/>
    <property type="project" value="InterPro"/>
</dbReference>
<organism evidence="3 4">
    <name type="scientific">Membranihabitans marinus</name>
    <dbReference type="NCBI Taxonomy" id="1227546"/>
    <lineage>
        <taxon>Bacteria</taxon>
        <taxon>Pseudomonadati</taxon>
        <taxon>Bacteroidota</taxon>
        <taxon>Saprospiria</taxon>
        <taxon>Saprospirales</taxon>
        <taxon>Saprospiraceae</taxon>
        <taxon>Membranihabitans</taxon>
    </lineage>
</organism>
<protein>
    <submittedName>
        <fullName evidence="3">Type II toxin-antitoxin system ParD family antitoxin</fullName>
    </submittedName>
</protein>
<dbReference type="InterPro" id="IPR010985">
    <property type="entry name" value="Ribbon_hlx_hlx"/>
</dbReference>
<evidence type="ECO:0000313" key="3">
    <source>
        <dbReference type="EMBL" id="MBY5958092.1"/>
    </source>
</evidence>
<dbReference type="InterPro" id="IPR022789">
    <property type="entry name" value="ParD"/>
</dbReference>
<comment type="similarity">
    <text evidence="1">Belongs to the ParD antitoxin family.</text>
</comment>
<dbReference type="PANTHER" id="PTHR36582">
    <property type="entry name" value="ANTITOXIN PARD"/>
    <property type="match status" value="1"/>
</dbReference>
<sequence>METKKTISLDKHFEEFITKSINNGSYNSADEVIQAGLGLLEEEENKRIALSNALKEGEDSGFILDFKPEVLLDELHKKHGIKIHH</sequence>
<comment type="caution">
    <text evidence="3">The sequence shown here is derived from an EMBL/GenBank/DDBJ whole genome shotgun (WGS) entry which is preliminary data.</text>
</comment>
<dbReference type="InterPro" id="IPR038296">
    <property type="entry name" value="ParD_sf"/>
</dbReference>
<dbReference type="Gene3D" id="6.10.10.120">
    <property type="entry name" value="Antitoxin ParD1-like"/>
    <property type="match status" value="1"/>
</dbReference>
<evidence type="ECO:0000256" key="1">
    <source>
        <dbReference type="ARBA" id="ARBA00008580"/>
    </source>
</evidence>
<evidence type="ECO:0000313" key="4">
    <source>
        <dbReference type="Proteomes" id="UP000753961"/>
    </source>
</evidence>
<dbReference type="NCBIfam" id="TIGR02606">
    <property type="entry name" value="antidote_CC2985"/>
    <property type="match status" value="1"/>
</dbReference>
<accession>A0A953L6W5</accession>
<dbReference type="PANTHER" id="PTHR36582:SF2">
    <property type="entry name" value="ANTITOXIN PARD"/>
    <property type="match status" value="1"/>
</dbReference>
<name>A0A953L6W5_9BACT</name>
<keyword evidence="4" id="KW-1185">Reference proteome</keyword>
<evidence type="ECO:0000256" key="2">
    <source>
        <dbReference type="ARBA" id="ARBA00022649"/>
    </source>
</evidence>
<proteinExistence type="inferred from homology"/>
<keyword evidence="2" id="KW-1277">Toxin-antitoxin system</keyword>
<dbReference type="Pfam" id="PF03693">
    <property type="entry name" value="ParD_antitoxin"/>
    <property type="match status" value="1"/>
</dbReference>
<gene>
    <name evidence="3" type="ORF">KUV50_08125</name>
</gene>
<dbReference type="SUPFAM" id="SSF47598">
    <property type="entry name" value="Ribbon-helix-helix"/>
    <property type="match status" value="1"/>
</dbReference>
<dbReference type="RefSeq" id="WP_222579625.1">
    <property type="nucleotide sequence ID" value="NZ_JAHVHU010000007.1"/>
</dbReference>
<dbReference type="Proteomes" id="UP000753961">
    <property type="component" value="Unassembled WGS sequence"/>
</dbReference>
<dbReference type="AlphaFoldDB" id="A0A953L6W5"/>